<reference evidence="8 9" key="1">
    <citation type="journal article" date="2011" name="Genome Res.">
        <title>Phylogeny-wide analysis of social amoeba genomes highlights ancient origins for complex intercellular communication.</title>
        <authorList>
            <person name="Heidel A.J."/>
            <person name="Lawal H.M."/>
            <person name="Felder M."/>
            <person name="Schilde C."/>
            <person name="Helps N.R."/>
            <person name="Tunggal B."/>
            <person name="Rivero F."/>
            <person name="John U."/>
            <person name="Schleicher M."/>
            <person name="Eichinger L."/>
            <person name="Platzer M."/>
            <person name="Noegel A.A."/>
            <person name="Schaap P."/>
            <person name="Gloeckner G."/>
        </authorList>
    </citation>
    <scope>NUCLEOTIDE SEQUENCE [LARGE SCALE GENOMIC DNA]</scope>
    <source>
        <strain evidence="9">ATCC 26659 / Pp 5 / PN500</strain>
    </source>
</reference>
<dbReference type="FunCoup" id="D3AWK3">
    <property type="interactions" value="563"/>
</dbReference>
<keyword evidence="2" id="KW-0500">Molybdenum</keyword>
<evidence type="ECO:0000313" key="9">
    <source>
        <dbReference type="Proteomes" id="UP000001396"/>
    </source>
</evidence>
<sequence>MELSRKLSLIDSMHREGINARYLSKLKKCDVFGLDPRFTTIINTEIIARKIKNQLRELQRRTMSGIPKLEVIVKFLNRVFIISLLQAIDLDGFSLELLIFRLSQMTGIEFRPGLAARISERSELMQEDDIVLIQPKVKFLHMVPYQQGVALFHQAMGMIYPAGITSAAEKQQNITSNSQQIINMLEQAEERFAQAIQSKPDDFEILTHWGMLLSLRGKSNFPHYQTTWFKNRKIMSEEKVKANYDNEPYRNEEFVVNYKDPFNAEPRPERLIQSFITPTEHFYVRNHAPVPDIDPDTYTLKIDGLVENALLLTLNDLKTKFEKVTITAQLQCAGNRRTMMSDYKKVKGVGWGIASLSNGTWSGCRLRDVLLAAKILPFETGAYHACFWGLDFGCPEDNGLPYGSSISVEKAMDINGDVLLAYEMNGKTLTRDHGFPVRVIAPGIIGARSVKWLDKVTVSNEESTSFFQRRDYKIFHSGIDWHNIEKFWDKNPSLQELSIQSAICVPAPNSRLYLPFTIFGYATSGGGRKIERVDISLDGGESWDYAELMGEDKGPVNKYWAWTLFKYTIKSIKADKATNIRLMCRAWDSASNTQPKEVKDIWNLRGVMNNSWHYVDVTVDPNTAKL</sequence>
<accession>D3AWK3</accession>
<protein>
    <submittedName>
        <fullName evidence="8">Sulfite oxidase</fullName>
    </submittedName>
</protein>
<dbReference type="GO" id="GO:0030151">
    <property type="term" value="F:molybdenum ion binding"/>
    <property type="evidence" value="ECO:0007669"/>
    <property type="project" value="InterPro"/>
</dbReference>
<feature type="domain" description="Moybdenum cofactor oxidoreductase dimerisation" evidence="6">
    <location>
        <begin position="493"/>
        <end position="619"/>
    </location>
</feature>
<dbReference type="InParanoid" id="D3AWK3"/>
<dbReference type="EMBL" id="ADBJ01000002">
    <property type="protein sequence ID" value="EFA86676.1"/>
    <property type="molecule type" value="Genomic_DNA"/>
</dbReference>
<dbReference type="Gene3D" id="2.60.40.650">
    <property type="match status" value="1"/>
</dbReference>
<organism evidence="8 9">
    <name type="scientific">Heterostelium pallidum (strain ATCC 26659 / Pp 5 / PN500)</name>
    <name type="common">Cellular slime mold</name>
    <name type="synonym">Polysphondylium pallidum</name>
    <dbReference type="NCBI Taxonomy" id="670386"/>
    <lineage>
        <taxon>Eukaryota</taxon>
        <taxon>Amoebozoa</taxon>
        <taxon>Evosea</taxon>
        <taxon>Eumycetozoa</taxon>
        <taxon>Dictyostelia</taxon>
        <taxon>Acytosteliales</taxon>
        <taxon>Acytosteliaceae</taxon>
        <taxon>Heterostelium</taxon>
    </lineage>
</organism>
<dbReference type="RefSeq" id="XP_020438780.1">
    <property type="nucleotide sequence ID" value="XM_020571506.1"/>
</dbReference>
<proteinExistence type="predicted"/>
<dbReference type="Proteomes" id="UP000001396">
    <property type="component" value="Unassembled WGS sequence"/>
</dbReference>
<evidence type="ECO:0000256" key="1">
    <source>
        <dbReference type="ARBA" id="ARBA00001924"/>
    </source>
</evidence>
<evidence type="ECO:0000259" key="5">
    <source>
        <dbReference type="Pfam" id="PF00174"/>
    </source>
</evidence>
<keyword evidence="9" id="KW-1185">Reference proteome</keyword>
<dbReference type="Gene3D" id="3.90.420.10">
    <property type="entry name" value="Oxidoreductase, molybdopterin-binding domain"/>
    <property type="match status" value="1"/>
</dbReference>
<evidence type="ECO:0000259" key="6">
    <source>
        <dbReference type="Pfam" id="PF03404"/>
    </source>
</evidence>
<evidence type="ECO:0000256" key="3">
    <source>
        <dbReference type="ARBA" id="ARBA00022723"/>
    </source>
</evidence>
<dbReference type="InterPro" id="IPR008335">
    <property type="entry name" value="Mopterin_OxRdtase_euk"/>
</dbReference>
<dbReference type="Pfam" id="PF12807">
    <property type="entry name" value="eIF3_p135"/>
    <property type="match status" value="1"/>
</dbReference>
<dbReference type="STRING" id="670386.D3AWK3"/>
<dbReference type="GO" id="GO:0008482">
    <property type="term" value="F:sulfite oxidase activity"/>
    <property type="evidence" value="ECO:0007669"/>
    <property type="project" value="TreeGrafter"/>
</dbReference>
<dbReference type="SUPFAM" id="SSF56524">
    <property type="entry name" value="Oxidoreductase molybdopterin-binding domain"/>
    <property type="match status" value="1"/>
</dbReference>
<dbReference type="CDD" id="cd02111">
    <property type="entry name" value="eukary_SO_Moco"/>
    <property type="match status" value="1"/>
</dbReference>
<keyword evidence="4" id="KW-0560">Oxidoreductase</keyword>
<evidence type="ECO:0000256" key="4">
    <source>
        <dbReference type="ARBA" id="ARBA00023002"/>
    </source>
</evidence>
<dbReference type="GO" id="GO:0043546">
    <property type="term" value="F:molybdopterin cofactor binding"/>
    <property type="evidence" value="ECO:0007669"/>
    <property type="project" value="TreeGrafter"/>
</dbReference>
<feature type="domain" description="Oxidoreductase molybdopterin-binding" evidence="5">
    <location>
        <begin position="287"/>
        <end position="466"/>
    </location>
</feature>
<feature type="domain" description="CLU central" evidence="7">
    <location>
        <begin position="8"/>
        <end position="79"/>
    </location>
</feature>
<evidence type="ECO:0000256" key="2">
    <source>
        <dbReference type="ARBA" id="ARBA00022505"/>
    </source>
</evidence>
<dbReference type="InterPro" id="IPR005066">
    <property type="entry name" value="MoCF_OxRdtse_dimer"/>
</dbReference>
<comment type="caution">
    <text evidence="8">The sequence shown here is derived from an EMBL/GenBank/DDBJ whole genome shotgun (WGS) entry which is preliminary data.</text>
</comment>
<name>D3AWK3_HETP5</name>
<comment type="cofactor">
    <cofactor evidence="1">
        <name>Mo-molybdopterin</name>
        <dbReference type="ChEBI" id="CHEBI:71302"/>
    </cofactor>
</comment>
<dbReference type="FunFam" id="3.90.420.10:FF:000002">
    <property type="entry name" value="sulfite oxidase, mitochondrial"/>
    <property type="match status" value="1"/>
</dbReference>
<dbReference type="InterPro" id="IPR033646">
    <property type="entry name" value="CLU-central"/>
</dbReference>
<dbReference type="PRINTS" id="PR00407">
    <property type="entry name" value="EUMOPTERIN"/>
</dbReference>
<dbReference type="SUPFAM" id="SSF81296">
    <property type="entry name" value="E set domains"/>
    <property type="match status" value="1"/>
</dbReference>
<dbReference type="InterPro" id="IPR036374">
    <property type="entry name" value="OxRdtase_Mopterin-bd_sf"/>
</dbReference>
<evidence type="ECO:0000259" key="7">
    <source>
        <dbReference type="Pfam" id="PF12807"/>
    </source>
</evidence>
<dbReference type="InterPro" id="IPR014756">
    <property type="entry name" value="Ig_E-set"/>
</dbReference>
<dbReference type="AlphaFoldDB" id="D3AWK3"/>
<keyword evidence="3" id="KW-0479">Metal-binding</keyword>
<dbReference type="GO" id="GO:0005739">
    <property type="term" value="C:mitochondrion"/>
    <property type="evidence" value="ECO:0007669"/>
    <property type="project" value="TreeGrafter"/>
</dbReference>
<dbReference type="GO" id="GO:0020037">
    <property type="term" value="F:heme binding"/>
    <property type="evidence" value="ECO:0007669"/>
    <property type="project" value="TreeGrafter"/>
</dbReference>
<evidence type="ECO:0000313" key="8">
    <source>
        <dbReference type="EMBL" id="EFA86676.1"/>
    </source>
</evidence>
<dbReference type="GeneID" id="31356011"/>
<gene>
    <name evidence="8" type="ORF">PPL_00478</name>
</gene>
<dbReference type="PANTHER" id="PTHR19372:SF7">
    <property type="entry name" value="SULFITE OXIDASE, MITOCHONDRIAL"/>
    <property type="match status" value="1"/>
</dbReference>
<dbReference type="InterPro" id="IPR000572">
    <property type="entry name" value="OxRdtase_Mopterin-bd_dom"/>
</dbReference>
<dbReference type="Pfam" id="PF00174">
    <property type="entry name" value="Oxidored_molyb"/>
    <property type="match status" value="1"/>
</dbReference>
<dbReference type="Pfam" id="PF03404">
    <property type="entry name" value="Mo-co_dimer"/>
    <property type="match status" value="1"/>
</dbReference>
<dbReference type="GO" id="GO:0006790">
    <property type="term" value="P:sulfur compound metabolic process"/>
    <property type="evidence" value="ECO:0007669"/>
    <property type="project" value="TreeGrafter"/>
</dbReference>
<dbReference type="PANTHER" id="PTHR19372">
    <property type="entry name" value="SULFITE REDUCTASE"/>
    <property type="match status" value="1"/>
</dbReference>